<reference evidence="4 6" key="1">
    <citation type="journal article" date="2011" name="Science">
        <title>The ecoresponsive genome of Daphnia pulex.</title>
        <authorList>
            <person name="Colbourne J.K."/>
            <person name="Pfrender M.E."/>
            <person name="Gilbert D."/>
            <person name="Thomas W.K."/>
            <person name="Tucker A."/>
            <person name="Oakley T.H."/>
            <person name="Tokishita S."/>
            <person name="Aerts A."/>
            <person name="Arnold G.J."/>
            <person name="Basu M.K."/>
            <person name="Bauer D.J."/>
            <person name="Caceres C.E."/>
            <person name="Carmel L."/>
            <person name="Casola C."/>
            <person name="Choi J.H."/>
            <person name="Detter J.C."/>
            <person name="Dong Q."/>
            <person name="Dusheyko S."/>
            <person name="Eads B.D."/>
            <person name="Frohlich T."/>
            <person name="Geiler-Samerotte K.A."/>
            <person name="Gerlach D."/>
            <person name="Hatcher P."/>
            <person name="Jogdeo S."/>
            <person name="Krijgsveld J."/>
            <person name="Kriventseva E.V."/>
            <person name="Kultz D."/>
            <person name="Laforsch C."/>
            <person name="Lindquist E."/>
            <person name="Lopez J."/>
            <person name="Manak J.R."/>
            <person name="Muller J."/>
            <person name="Pangilinan J."/>
            <person name="Patwardhan R.P."/>
            <person name="Pitluck S."/>
            <person name="Pritham E.J."/>
            <person name="Rechtsteiner A."/>
            <person name="Rho M."/>
            <person name="Rogozin I.B."/>
            <person name="Sakarya O."/>
            <person name="Salamov A."/>
            <person name="Schaack S."/>
            <person name="Shapiro H."/>
            <person name="Shiga Y."/>
            <person name="Skalitzky C."/>
            <person name="Smith Z."/>
            <person name="Souvorov A."/>
            <person name="Sung W."/>
            <person name="Tang Z."/>
            <person name="Tsuchiya D."/>
            <person name="Tu H."/>
            <person name="Vos H."/>
            <person name="Wang M."/>
            <person name="Wolf Y.I."/>
            <person name="Yamagata H."/>
            <person name="Yamada T."/>
            <person name="Ye Y."/>
            <person name="Shaw J.R."/>
            <person name="Andrews J."/>
            <person name="Crease T.J."/>
            <person name="Tang H."/>
            <person name="Lucas S.M."/>
            <person name="Robertson H.M."/>
            <person name="Bork P."/>
            <person name="Koonin E.V."/>
            <person name="Zdobnov E.M."/>
            <person name="Grigoriev I.V."/>
            <person name="Lynch M."/>
            <person name="Boore J.L."/>
        </authorList>
    </citation>
    <scope>NUCLEOTIDE SEQUENCE [LARGE SCALE GENOMIC DNA]</scope>
</reference>
<keyword evidence="5" id="KW-0808">Transferase</keyword>
<dbReference type="OrthoDB" id="2309723at2759"/>
<dbReference type="SFLD" id="SFLDS00019">
    <property type="entry name" value="Glutathione_Transferase_(cytos"/>
    <property type="match status" value="1"/>
</dbReference>
<dbReference type="InterPro" id="IPR004045">
    <property type="entry name" value="Glutathione_S-Trfase_N"/>
</dbReference>
<dbReference type="EC" id="2.5.1.18" evidence="5"/>
<dbReference type="KEGG" id="dpx:DAPPUDRAFT_196080"/>
<sequence length="224" mass="25069">MPIDLYYISLSPPCRAVMMTAYLAGVDLNLKLLNLMNRDQLKPEFLKINPQHNVPTIVDDGFCLNESQAISAYLINRYGGQKGQHLYPEDAQQRAVIDQLLNFDASVLFVNMRNLYLPVVMGGAKQLDPAALEKYHDGIGFLDTVIGDRAYAAGQHLTIADLALVASIASYDAIDSRILDKYPNVQKWFKRCQNEIPHYEELNGGGAKIHGQFIQKGLKKMKEA</sequence>
<dbReference type="Gene3D" id="3.40.30.10">
    <property type="entry name" value="Glutaredoxin"/>
    <property type="match status" value="1"/>
</dbReference>
<dbReference type="STRING" id="6669.E9GFQ9"/>
<dbReference type="InterPro" id="IPR036282">
    <property type="entry name" value="Glutathione-S-Trfase_C_sf"/>
</dbReference>
<dbReference type="GO" id="GO:0006749">
    <property type="term" value="P:glutathione metabolic process"/>
    <property type="evidence" value="ECO:0000318"/>
    <property type="project" value="GO_Central"/>
</dbReference>
<dbReference type="CDD" id="cd03177">
    <property type="entry name" value="GST_C_Delta_Epsilon"/>
    <property type="match status" value="1"/>
</dbReference>
<evidence type="ECO:0000313" key="6">
    <source>
        <dbReference type="Proteomes" id="UP000000305"/>
    </source>
</evidence>
<dbReference type="Pfam" id="PF00043">
    <property type="entry name" value="GST_C"/>
    <property type="match status" value="1"/>
</dbReference>
<dbReference type="InterPro" id="IPR010987">
    <property type="entry name" value="Glutathione-S-Trfase_C-like"/>
</dbReference>
<dbReference type="Gene3D" id="1.20.1050.10">
    <property type="match status" value="1"/>
</dbReference>
<accession>E9GFQ9</accession>
<name>E9GFQ9_DAPPU</name>
<dbReference type="Proteomes" id="UP000000305">
    <property type="component" value="Unassembled WGS sequence"/>
</dbReference>
<dbReference type="FunFam" id="1.20.1050.10:FF:000007">
    <property type="entry name" value="Glutathione S-transferase 1-1"/>
    <property type="match status" value="1"/>
</dbReference>
<feature type="domain" description="GST C-terminal" evidence="3">
    <location>
        <begin position="90"/>
        <end position="218"/>
    </location>
</feature>
<dbReference type="PROSITE" id="PS50404">
    <property type="entry name" value="GST_NTER"/>
    <property type="match status" value="1"/>
</dbReference>
<dbReference type="PROSITE" id="PS50405">
    <property type="entry name" value="GST_CTER"/>
    <property type="match status" value="1"/>
</dbReference>
<proteinExistence type="evidence at transcript level"/>
<reference evidence="5" key="2">
    <citation type="submission" date="2019-11" db="EMBL/GenBank/DDBJ databases">
        <authorList>
            <person name="Liu Z."/>
            <person name="Zhang W."/>
            <person name="Zhao Y."/>
        </authorList>
    </citation>
    <scope>NUCLEOTIDE SEQUENCE</scope>
</reference>
<evidence type="ECO:0000259" key="2">
    <source>
        <dbReference type="PROSITE" id="PS50404"/>
    </source>
</evidence>
<protein>
    <submittedName>
        <fullName evidence="5">Glutathione S-transferase delta/epsilon10 isoform d-3</fullName>
        <ecNumber evidence="5">2.5.1.18</ecNumber>
    </submittedName>
</protein>
<evidence type="ECO:0000256" key="1">
    <source>
        <dbReference type="ARBA" id="ARBA00011738"/>
    </source>
</evidence>
<dbReference type="Pfam" id="PF13417">
    <property type="entry name" value="GST_N_3"/>
    <property type="match status" value="1"/>
</dbReference>
<dbReference type="InterPro" id="IPR040079">
    <property type="entry name" value="Glutathione_S-Trfase"/>
</dbReference>
<feature type="domain" description="GST N-terminal" evidence="2">
    <location>
        <begin position="1"/>
        <end position="82"/>
    </location>
</feature>
<dbReference type="AlphaFoldDB" id="E9GFQ9"/>
<dbReference type="eggNOG" id="KOG0867">
    <property type="taxonomic scope" value="Eukaryota"/>
</dbReference>
<comment type="subunit">
    <text evidence="1">Homodimer.</text>
</comment>
<dbReference type="EMBL" id="GL732542">
    <property type="protein sequence ID" value="EFX81765.1"/>
    <property type="molecule type" value="Genomic_DNA"/>
</dbReference>
<evidence type="ECO:0000259" key="3">
    <source>
        <dbReference type="PROSITE" id="PS50405"/>
    </source>
</evidence>
<dbReference type="OMA" id="STVQMFA"/>
<dbReference type="InterPro" id="IPR036249">
    <property type="entry name" value="Thioredoxin-like_sf"/>
</dbReference>
<organism evidence="4 6">
    <name type="scientific">Daphnia pulex</name>
    <name type="common">Water flea</name>
    <dbReference type="NCBI Taxonomy" id="6669"/>
    <lineage>
        <taxon>Eukaryota</taxon>
        <taxon>Metazoa</taxon>
        <taxon>Ecdysozoa</taxon>
        <taxon>Arthropoda</taxon>
        <taxon>Crustacea</taxon>
        <taxon>Branchiopoda</taxon>
        <taxon>Diplostraca</taxon>
        <taxon>Cladocera</taxon>
        <taxon>Anomopoda</taxon>
        <taxon>Daphniidae</taxon>
        <taxon>Daphnia</taxon>
    </lineage>
</organism>
<dbReference type="HOGENOM" id="CLU_011226_2_1_1"/>
<gene>
    <name evidence="4" type="ORF">DAPPUDRAFT_196080</name>
</gene>
<dbReference type="GO" id="GO:0004364">
    <property type="term" value="F:glutathione transferase activity"/>
    <property type="evidence" value="ECO:0000318"/>
    <property type="project" value="GO_Central"/>
</dbReference>
<dbReference type="SFLD" id="SFLDG00358">
    <property type="entry name" value="Main_(cytGST)"/>
    <property type="match status" value="1"/>
</dbReference>
<keyword evidence="6" id="KW-1185">Reference proteome</keyword>
<evidence type="ECO:0000313" key="5">
    <source>
        <dbReference type="EMBL" id="QNM80588.1"/>
    </source>
</evidence>
<dbReference type="SUPFAM" id="SSF52833">
    <property type="entry name" value="Thioredoxin-like"/>
    <property type="match status" value="1"/>
</dbReference>
<dbReference type="FunFam" id="3.40.30.10:FF:000034">
    <property type="entry name" value="glutathione S-transferase 1"/>
    <property type="match status" value="1"/>
</dbReference>
<dbReference type="SUPFAM" id="SSF47616">
    <property type="entry name" value="GST C-terminal domain-like"/>
    <property type="match status" value="1"/>
</dbReference>
<dbReference type="InterPro" id="IPR004046">
    <property type="entry name" value="GST_C"/>
</dbReference>
<dbReference type="SFLD" id="SFLDG01153">
    <property type="entry name" value="Main.4:_Theta-like"/>
    <property type="match status" value="1"/>
</dbReference>
<dbReference type="PANTHER" id="PTHR43969">
    <property type="entry name" value="GLUTATHIONE S TRANSFERASE D10, ISOFORM A-RELATED"/>
    <property type="match status" value="1"/>
</dbReference>
<dbReference type="EMBL" id="MN730094">
    <property type="protein sequence ID" value="QNM80588.1"/>
    <property type="molecule type" value="mRNA"/>
</dbReference>
<evidence type="ECO:0000313" key="4">
    <source>
        <dbReference type="EMBL" id="EFX81765.1"/>
    </source>
</evidence>
<dbReference type="PANTHER" id="PTHR43969:SF9">
    <property type="entry name" value="GLUTATHIONE S TRANSFERASE D10, ISOFORM A-RELATED"/>
    <property type="match status" value="1"/>
</dbReference>
<dbReference type="FunCoup" id="E9GFQ9">
    <property type="interactions" value="532"/>
</dbReference>